<dbReference type="AlphaFoldDB" id="A0A1Y2K5V3"/>
<dbReference type="GO" id="GO:0008757">
    <property type="term" value="F:S-adenosylmethionine-dependent methyltransferase activity"/>
    <property type="evidence" value="ECO:0007669"/>
    <property type="project" value="InterPro"/>
</dbReference>
<evidence type="ECO:0000259" key="1">
    <source>
        <dbReference type="Pfam" id="PF08241"/>
    </source>
</evidence>
<dbReference type="STRING" id="1434232.MAIT1_03137"/>
<protein>
    <submittedName>
        <fullName evidence="2">Putative type 11 methyltransferase</fullName>
    </submittedName>
</protein>
<dbReference type="EMBL" id="LVJN01000018">
    <property type="protein sequence ID" value="OSM05009.1"/>
    <property type="molecule type" value="Genomic_DNA"/>
</dbReference>
<reference evidence="2 3" key="1">
    <citation type="journal article" date="2016" name="BMC Genomics">
        <title>Combined genomic and structural analyses of a cultured magnetotactic bacterium reveals its niche adaptation to a dynamic environment.</title>
        <authorList>
            <person name="Araujo A.C."/>
            <person name="Morillo V."/>
            <person name="Cypriano J."/>
            <person name="Teixeira L.C."/>
            <person name="Leao P."/>
            <person name="Lyra S."/>
            <person name="Almeida L.G."/>
            <person name="Bazylinski D.A."/>
            <person name="Vasconcellos A.T."/>
            <person name="Abreu F."/>
            <person name="Lins U."/>
        </authorList>
    </citation>
    <scope>NUCLEOTIDE SEQUENCE [LARGE SCALE GENOMIC DNA]</scope>
    <source>
        <strain evidence="2 3">IT-1</strain>
    </source>
</reference>
<dbReference type="Pfam" id="PF08241">
    <property type="entry name" value="Methyltransf_11"/>
    <property type="match status" value="1"/>
</dbReference>
<dbReference type="GO" id="GO:0032259">
    <property type="term" value="P:methylation"/>
    <property type="evidence" value="ECO:0007669"/>
    <property type="project" value="UniProtKB-KW"/>
</dbReference>
<keyword evidence="2" id="KW-0489">Methyltransferase</keyword>
<dbReference type="RefSeq" id="WP_085441653.1">
    <property type="nucleotide sequence ID" value="NZ_LVJN01000018.1"/>
</dbReference>
<dbReference type="SUPFAM" id="SSF53335">
    <property type="entry name" value="S-adenosyl-L-methionine-dependent methyltransferases"/>
    <property type="match status" value="1"/>
</dbReference>
<dbReference type="InterPro" id="IPR029063">
    <property type="entry name" value="SAM-dependent_MTases_sf"/>
</dbReference>
<dbReference type="InterPro" id="IPR013216">
    <property type="entry name" value="Methyltransf_11"/>
</dbReference>
<evidence type="ECO:0000313" key="3">
    <source>
        <dbReference type="Proteomes" id="UP000194003"/>
    </source>
</evidence>
<dbReference type="OrthoDB" id="9800231at2"/>
<accession>A0A1Y2K5V3</accession>
<gene>
    <name evidence="2" type="ORF">MAIT1_03137</name>
</gene>
<dbReference type="CDD" id="cd02440">
    <property type="entry name" value="AdoMet_MTases"/>
    <property type="match status" value="1"/>
</dbReference>
<evidence type="ECO:0000313" key="2">
    <source>
        <dbReference type="EMBL" id="OSM05009.1"/>
    </source>
</evidence>
<sequence length="254" mass="28633">MNLDAISLQSWYATPQGLLANRFIGESIDRLLGERRLDAMLGMGYPHPYLERWAPRCESILVASPAEMGAARWPARAANRNILMRPDALPYPDESFSWVALTHLLEGVNGPKPVLREIWRVLKPGGRILVVAPNRGGLWARRDNNPFGWGRPFSPAQLRQQLEEALFIPKQAAFALFMPPLFGRRWERWERWGAAWEKAGERWFAPTGGVIVCEAEKVVYAMTALRDKAGVIKQKASIPALERRATHGVEKSGE</sequence>
<name>A0A1Y2K5V3_9PROT</name>
<dbReference type="Proteomes" id="UP000194003">
    <property type="component" value="Unassembled WGS sequence"/>
</dbReference>
<comment type="caution">
    <text evidence="2">The sequence shown here is derived from an EMBL/GenBank/DDBJ whole genome shotgun (WGS) entry which is preliminary data.</text>
</comment>
<organism evidence="2 3">
    <name type="scientific">Magnetofaba australis IT-1</name>
    <dbReference type="NCBI Taxonomy" id="1434232"/>
    <lineage>
        <taxon>Bacteria</taxon>
        <taxon>Pseudomonadati</taxon>
        <taxon>Pseudomonadota</taxon>
        <taxon>Magnetococcia</taxon>
        <taxon>Magnetococcales</taxon>
        <taxon>Magnetococcaceae</taxon>
        <taxon>Magnetofaba</taxon>
    </lineage>
</organism>
<keyword evidence="3" id="KW-1185">Reference proteome</keyword>
<proteinExistence type="predicted"/>
<keyword evidence="2" id="KW-0808">Transferase</keyword>
<feature type="domain" description="Methyltransferase type 11" evidence="1">
    <location>
        <begin position="42"/>
        <end position="129"/>
    </location>
</feature>
<dbReference type="Gene3D" id="3.40.50.150">
    <property type="entry name" value="Vaccinia Virus protein VP39"/>
    <property type="match status" value="1"/>
</dbReference>